<dbReference type="EC" id="4.1.1.19" evidence="1"/>
<dbReference type="SUPFAM" id="SSF51419">
    <property type="entry name" value="PLP-binding barrel"/>
    <property type="match status" value="1"/>
</dbReference>
<dbReference type="GO" id="GO:0008792">
    <property type="term" value="F:arginine decarboxylase activity"/>
    <property type="evidence" value="ECO:0007669"/>
    <property type="project" value="UniProtKB-EC"/>
</dbReference>
<evidence type="ECO:0000313" key="1">
    <source>
        <dbReference type="EMBL" id="GAL05073.1"/>
    </source>
</evidence>
<organism evidence="1 2">
    <name type="scientific">Photobacterium aphoticum</name>
    <dbReference type="NCBI Taxonomy" id="754436"/>
    <lineage>
        <taxon>Bacteria</taxon>
        <taxon>Pseudomonadati</taxon>
        <taxon>Pseudomonadota</taxon>
        <taxon>Gammaproteobacteria</taxon>
        <taxon>Vibrionales</taxon>
        <taxon>Vibrionaceae</taxon>
        <taxon>Photobacterium</taxon>
    </lineage>
</organism>
<name>A0A090QS48_9GAMM</name>
<dbReference type="Gene3D" id="3.20.20.10">
    <property type="entry name" value="Alanine racemase"/>
    <property type="match status" value="1"/>
</dbReference>
<dbReference type="InterPro" id="IPR029066">
    <property type="entry name" value="PLP-binding_barrel"/>
</dbReference>
<dbReference type="Proteomes" id="UP000029227">
    <property type="component" value="Unassembled WGS sequence"/>
</dbReference>
<proteinExistence type="predicted"/>
<comment type="caution">
    <text evidence="1">The sequence shown here is derived from an EMBL/GenBank/DDBJ whole genome shotgun (WGS) entry which is preliminary data.</text>
</comment>
<accession>A0A090QS48</accession>
<evidence type="ECO:0000313" key="2">
    <source>
        <dbReference type="Proteomes" id="UP000029227"/>
    </source>
</evidence>
<reference evidence="1 2" key="1">
    <citation type="journal article" date="2014" name="Genome Announc.">
        <title>Draft Genome Sequences of Two Vibrionaceae Species, Vibrio ponticus C121 and Photobacterium aphoticum C119, Isolated as Coral Reef Microbiota.</title>
        <authorList>
            <person name="Al-saari N."/>
            <person name="Meirelles P.M."/>
            <person name="Mino S."/>
            <person name="Suda W."/>
            <person name="Oshima K."/>
            <person name="Hattori M."/>
            <person name="Ohkuma M."/>
            <person name="Thompson F.L."/>
            <person name="Gomez-Gil B."/>
            <person name="Sawabe T."/>
            <person name="Sawabe T."/>
        </authorList>
    </citation>
    <scope>NUCLEOTIDE SEQUENCE [LARGE SCALE GENOMIC DNA]</scope>
    <source>
        <strain evidence="1 2">JCM 19237</strain>
    </source>
</reference>
<gene>
    <name evidence="1" type="ORF">JCM19237_3456</name>
</gene>
<keyword evidence="1" id="KW-0456">Lyase</keyword>
<dbReference type="EMBL" id="BBMN01000006">
    <property type="protein sequence ID" value="GAL05073.1"/>
    <property type="molecule type" value="Genomic_DNA"/>
</dbReference>
<protein>
    <submittedName>
        <fullName evidence="1">Biosynthetic arginine decarboxylase</fullName>
        <ecNumber evidence="1">4.1.1.19</ecNumber>
    </submittedName>
</protein>
<sequence length="41" mass="4178">MGEASRVYAELNKLGANITTVDVGGGLAVDYEAPVVRAAAQ</sequence>
<dbReference type="AlphaFoldDB" id="A0A090QS48"/>